<evidence type="ECO:0000313" key="4">
    <source>
        <dbReference type="Proteomes" id="UP001301769"/>
    </source>
</evidence>
<feature type="compositionally biased region" description="Polar residues" evidence="2">
    <location>
        <begin position="67"/>
        <end position="76"/>
    </location>
</feature>
<dbReference type="EMBL" id="MU858089">
    <property type="protein sequence ID" value="KAK4214728.1"/>
    <property type="molecule type" value="Genomic_DNA"/>
</dbReference>
<keyword evidence="4" id="KW-1185">Reference proteome</keyword>
<proteinExistence type="predicted"/>
<dbReference type="GO" id="GO:0003723">
    <property type="term" value="F:RNA binding"/>
    <property type="evidence" value="ECO:0007669"/>
    <property type="project" value="UniProtKB-UniRule"/>
</dbReference>
<dbReference type="CDD" id="cd00105">
    <property type="entry name" value="KH-I"/>
    <property type="match status" value="1"/>
</dbReference>
<comment type="caution">
    <text evidence="3">The sequence shown here is derived from an EMBL/GenBank/DDBJ whole genome shotgun (WGS) entry which is preliminary data.</text>
</comment>
<accession>A0AAN6Y8Q1</accession>
<reference evidence="3" key="1">
    <citation type="journal article" date="2023" name="Mol. Phylogenet. Evol.">
        <title>Genome-scale phylogeny and comparative genomics of the fungal order Sordariales.</title>
        <authorList>
            <person name="Hensen N."/>
            <person name="Bonometti L."/>
            <person name="Westerberg I."/>
            <person name="Brannstrom I.O."/>
            <person name="Guillou S."/>
            <person name="Cros-Aarteil S."/>
            <person name="Calhoun S."/>
            <person name="Haridas S."/>
            <person name="Kuo A."/>
            <person name="Mondo S."/>
            <person name="Pangilinan J."/>
            <person name="Riley R."/>
            <person name="LaButti K."/>
            <person name="Andreopoulos B."/>
            <person name="Lipzen A."/>
            <person name="Chen C."/>
            <person name="Yan M."/>
            <person name="Daum C."/>
            <person name="Ng V."/>
            <person name="Clum A."/>
            <person name="Steindorff A."/>
            <person name="Ohm R.A."/>
            <person name="Martin F."/>
            <person name="Silar P."/>
            <person name="Natvig D.O."/>
            <person name="Lalanne C."/>
            <person name="Gautier V."/>
            <person name="Ament-Velasquez S.L."/>
            <person name="Kruys A."/>
            <person name="Hutchinson M.I."/>
            <person name="Powell A.J."/>
            <person name="Barry K."/>
            <person name="Miller A.N."/>
            <person name="Grigoriev I.V."/>
            <person name="Debuchy R."/>
            <person name="Gladieux P."/>
            <person name="Hiltunen Thoren M."/>
            <person name="Johannesson H."/>
        </authorList>
    </citation>
    <scope>NUCLEOTIDE SEQUENCE</scope>
    <source>
        <strain evidence="3">PSN293</strain>
    </source>
</reference>
<feature type="region of interest" description="Disordered" evidence="2">
    <location>
        <begin position="793"/>
        <end position="814"/>
    </location>
</feature>
<dbReference type="PROSITE" id="PS50084">
    <property type="entry name" value="KH_TYPE_1"/>
    <property type="match status" value="1"/>
</dbReference>
<evidence type="ECO:0000256" key="1">
    <source>
        <dbReference type="PROSITE-ProRule" id="PRU00117"/>
    </source>
</evidence>
<evidence type="ECO:0008006" key="5">
    <source>
        <dbReference type="Google" id="ProtNLM"/>
    </source>
</evidence>
<organism evidence="3 4">
    <name type="scientific">Rhypophila decipiens</name>
    <dbReference type="NCBI Taxonomy" id="261697"/>
    <lineage>
        <taxon>Eukaryota</taxon>
        <taxon>Fungi</taxon>
        <taxon>Dikarya</taxon>
        <taxon>Ascomycota</taxon>
        <taxon>Pezizomycotina</taxon>
        <taxon>Sordariomycetes</taxon>
        <taxon>Sordariomycetidae</taxon>
        <taxon>Sordariales</taxon>
        <taxon>Naviculisporaceae</taxon>
        <taxon>Rhypophila</taxon>
    </lineage>
</organism>
<gene>
    <name evidence="3" type="ORF">QBC37DRAFT_420628</name>
</gene>
<feature type="region of interest" description="Disordered" evidence="2">
    <location>
        <begin position="47"/>
        <end position="77"/>
    </location>
</feature>
<protein>
    <recommendedName>
        <fullName evidence="5">Pentatricopeptide repeat domain-containing protein</fullName>
    </recommendedName>
</protein>
<evidence type="ECO:0000313" key="3">
    <source>
        <dbReference type="EMBL" id="KAK4214728.1"/>
    </source>
</evidence>
<dbReference type="AlphaFoldDB" id="A0AAN6Y8Q1"/>
<evidence type="ECO:0000256" key="2">
    <source>
        <dbReference type="SAM" id="MobiDB-lite"/>
    </source>
</evidence>
<keyword evidence="1" id="KW-0694">RNA-binding</keyword>
<name>A0AAN6Y8Q1_9PEZI</name>
<reference evidence="3" key="2">
    <citation type="submission" date="2023-05" db="EMBL/GenBank/DDBJ databases">
        <authorList>
            <consortium name="Lawrence Berkeley National Laboratory"/>
            <person name="Steindorff A."/>
            <person name="Hensen N."/>
            <person name="Bonometti L."/>
            <person name="Westerberg I."/>
            <person name="Brannstrom I.O."/>
            <person name="Guillou S."/>
            <person name="Cros-Aarteil S."/>
            <person name="Calhoun S."/>
            <person name="Haridas S."/>
            <person name="Kuo A."/>
            <person name="Mondo S."/>
            <person name="Pangilinan J."/>
            <person name="Riley R."/>
            <person name="Labutti K."/>
            <person name="Andreopoulos B."/>
            <person name="Lipzen A."/>
            <person name="Chen C."/>
            <person name="Yanf M."/>
            <person name="Daum C."/>
            <person name="Ng V."/>
            <person name="Clum A."/>
            <person name="Ohm R."/>
            <person name="Martin F."/>
            <person name="Silar P."/>
            <person name="Natvig D."/>
            <person name="Lalanne C."/>
            <person name="Gautier V."/>
            <person name="Ament-Velasquez S.L."/>
            <person name="Kruys A."/>
            <person name="Hutchinson M.I."/>
            <person name="Powell A.J."/>
            <person name="Barry K."/>
            <person name="Miller A.N."/>
            <person name="Grigoriev I.V."/>
            <person name="Debuchy R."/>
            <person name="Gladieux P."/>
            <person name="Thoren M.H."/>
            <person name="Johannesson H."/>
        </authorList>
    </citation>
    <scope>NUCLEOTIDE SEQUENCE</scope>
    <source>
        <strain evidence="3">PSN293</strain>
    </source>
</reference>
<sequence>MSLGVRHLWRFRRHASLAPRVSLLIPRELPYPVRSFWIAPASTAPDYSPAISPRKGPTGLCDEQHSNGETSEQSSGPLGIAVNMATETAAEASAVSSHPFFERLSKLPICTEEIHAPVVVKRPTNYTHHREINRDLHRSRKTLIQHELHSKRAEEMKLSESGDWRSILGKLKEITPMYTPVAGSFQVLVPEESVHLLTEDRTNNIWAIKSRTGCALQLHRKNPHDPQDSTYILVTGEKSGIHRAIRDFLDLCQHIKVTHLTQSAAASLRREVSPVLSPSGFTRPKKYYLSKGLDDIAKPEQWTMATFEHYIITLIESRLPAGLHYELGYSSHARRVVWALLDVFHDPAAESAMSLVSFKLALRYISSWGDGFWAYARVLVGVMISRGFELDSEIYDHLARMAVKVNKMGHFQYLVNQMAKNEHRPSLQTWIHFLRLVKDERIRRHIVQAMDSKGLLNHPYAMRELATELVEHDVKRALQDGLGIGRFVASQNDLYGPQWLHWRTSNRVLGVLGGYGRFDLIDEFLTHIFNCPNARPENEVALNIILTHCKNQRKIDAAVGFVKRFEQELELGPPGILDQGQPVPKRTGEAKAQKMDYITYHLLTEIAYWLKKPHTFSVLCRHSYLQNHTSRRMTLRLFELTTIKGSPRRRLRSFLGRLKIAGTLPKPKLGVQDEYQGPVRFKSDQLLVLAMQNLLLCDYKEAHGIGQDKLLTDEEVQQAVRPWYRHKFGDEKEGIDKLGNILDRALQEDRKDRAESHLGKEIILRPVPLTKPVPLKEPLKHTRFLAQFLAQSDGHMGHSGSQGEKGESSLHSGS</sequence>
<dbReference type="Proteomes" id="UP001301769">
    <property type="component" value="Unassembled WGS sequence"/>
</dbReference>